<keyword evidence="5" id="KW-1185">Reference proteome</keyword>
<dbReference type="InterPro" id="IPR013736">
    <property type="entry name" value="Xaa-Pro_dipept_C"/>
</dbReference>
<dbReference type="InterPro" id="IPR008979">
    <property type="entry name" value="Galactose-bd-like_sf"/>
</dbReference>
<dbReference type="Gene3D" id="1.10.3020.10">
    <property type="entry name" value="alpha-amino acid ester hydrolase ( Helical cap domain)"/>
    <property type="match status" value="1"/>
</dbReference>
<evidence type="ECO:0000256" key="2">
    <source>
        <dbReference type="SAM" id="SignalP"/>
    </source>
</evidence>
<gene>
    <name evidence="4" type="ORF">EV193_1011073</name>
</gene>
<feature type="domain" description="Xaa-Pro dipeptidyl-peptidase C-terminal" evidence="3">
    <location>
        <begin position="346"/>
        <end position="610"/>
    </location>
</feature>
<evidence type="ECO:0000256" key="1">
    <source>
        <dbReference type="ARBA" id="ARBA00022801"/>
    </source>
</evidence>
<organism evidence="4 5">
    <name type="scientific">Herbihabitans rhizosphaerae</name>
    <dbReference type="NCBI Taxonomy" id="1872711"/>
    <lineage>
        <taxon>Bacteria</taxon>
        <taxon>Bacillati</taxon>
        <taxon>Actinomycetota</taxon>
        <taxon>Actinomycetes</taxon>
        <taxon>Pseudonocardiales</taxon>
        <taxon>Pseudonocardiaceae</taxon>
        <taxon>Herbihabitans</taxon>
    </lineage>
</organism>
<dbReference type="InterPro" id="IPR005674">
    <property type="entry name" value="CocE/Ser_esterase"/>
</dbReference>
<feature type="signal peptide" evidence="2">
    <location>
        <begin position="1"/>
        <end position="25"/>
    </location>
</feature>
<keyword evidence="1" id="KW-0378">Hydrolase</keyword>
<dbReference type="Proteomes" id="UP000294257">
    <property type="component" value="Unassembled WGS sequence"/>
</dbReference>
<dbReference type="SUPFAM" id="SSF53474">
    <property type="entry name" value="alpha/beta-Hydrolases"/>
    <property type="match status" value="1"/>
</dbReference>
<dbReference type="Pfam" id="PF08530">
    <property type="entry name" value="PepX_C"/>
    <property type="match status" value="1"/>
</dbReference>
<name>A0A4Q7L7B4_9PSEU</name>
<dbReference type="InterPro" id="IPR050585">
    <property type="entry name" value="Xaa-Pro_dipeptidyl-ppase/CocE"/>
</dbReference>
<dbReference type="Gene3D" id="2.60.120.260">
    <property type="entry name" value="Galactose-binding domain-like"/>
    <property type="match status" value="1"/>
</dbReference>
<dbReference type="NCBIfam" id="TIGR00976">
    <property type="entry name" value="CocE_NonD"/>
    <property type="match status" value="1"/>
</dbReference>
<proteinExistence type="predicted"/>
<protein>
    <recommendedName>
        <fullName evidence="3">Xaa-Pro dipeptidyl-peptidase C-terminal domain-containing protein</fullName>
    </recommendedName>
</protein>
<dbReference type="PANTHER" id="PTHR43056:SF10">
    <property type="entry name" value="COCE_NOND FAMILY, PUTATIVE (AFU_ORTHOLOGUE AFUA_7G00600)-RELATED"/>
    <property type="match status" value="1"/>
</dbReference>
<evidence type="ECO:0000259" key="3">
    <source>
        <dbReference type="SMART" id="SM00939"/>
    </source>
</evidence>
<reference evidence="4 5" key="1">
    <citation type="submission" date="2019-02" db="EMBL/GenBank/DDBJ databases">
        <title>Genomic Encyclopedia of Type Strains, Phase IV (KMG-IV): sequencing the most valuable type-strain genomes for metagenomic binning, comparative biology and taxonomic classification.</title>
        <authorList>
            <person name="Goeker M."/>
        </authorList>
    </citation>
    <scope>NUCLEOTIDE SEQUENCE [LARGE SCALE GENOMIC DNA]</scope>
    <source>
        <strain evidence="4 5">DSM 101727</strain>
    </source>
</reference>
<dbReference type="InterPro" id="IPR000383">
    <property type="entry name" value="Xaa-Pro-like_dom"/>
</dbReference>
<evidence type="ECO:0000313" key="5">
    <source>
        <dbReference type="Proteomes" id="UP000294257"/>
    </source>
</evidence>
<sequence>MRRVLTALVTALLGASLLTGSPAQAALQLYGVTITRDVPITLADGTILRANVHAPADPATGKPAPGPFPVVVGLTPYGKSMSAGATGGHGGLNPYLIKRGYLGVVVDVPGTGGSQGNSELFGPDETAASVQVIDWAARLPASTGKVGLLGHSYLAIDQLFAAAAVGKGSPLKAIFPMSASADPYRDLFVSGGAINLESSIGLLLAYTGTRTLTPLAERYTDPIDALNLFLRHLAQVGAFEGATLLDVLRDGPRRFDGPYWRERAPVNVLSKIVENDVAVFGVGGMYDVFQRGMPLVYSGLQNAAAGRPVHAPMVAGQRVSPKYQMLFGPWTHGEIGAGANLDELQLRWFDHWLKGIDTGVTGTRTPLRVIEPGGARYEAATYPVDPDTTSRLHLRAGDRLSPQPPAAQEKPDTLVFTGLSNPCGRSIDQFAAGLFSGPAHAAGRTIPCVDERPAIELPKPLELSYTTDPLAGPMRLAGPVGLTVHARSTQRETMFVVRLESVAPDGKAVELSGGALLGSMRATDPAKSWPSMPYHRLTADSRQPVTPGKLTRYDIEVRPVFATLPAGHRLRVTVGTGDVPHLIPPPTTATSLLGGVYEVHHDRAAASWIDLPVVIR</sequence>
<comment type="caution">
    <text evidence="4">The sequence shown here is derived from an EMBL/GenBank/DDBJ whole genome shotgun (WGS) entry which is preliminary data.</text>
</comment>
<dbReference type="RefSeq" id="WP_130342759.1">
    <property type="nucleotide sequence ID" value="NZ_SGWQ01000001.1"/>
</dbReference>
<dbReference type="SMART" id="SM00939">
    <property type="entry name" value="PepX_C"/>
    <property type="match status" value="1"/>
</dbReference>
<accession>A0A4Q7L7B4</accession>
<dbReference type="GO" id="GO:0008239">
    <property type="term" value="F:dipeptidyl-peptidase activity"/>
    <property type="evidence" value="ECO:0007669"/>
    <property type="project" value="InterPro"/>
</dbReference>
<feature type="chain" id="PRO_5020723263" description="Xaa-Pro dipeptidyl-peptidase C-terminal domain-containing protein" evidence="2">
    <location>
        <begin position="26"/>
        <end position="616"/>
    </location>
</feature>
<dbReference type="AlphaFoldDB" id="A0A4Q7L7B4"/>
<dbReference type="OrthoDB" id="5240615at2"/>
<keyword evidence="2" id="KW-0732">Signal</keyword>
<dbReference type="Pfam" id="PF02129">
    <property type="entry name" value="Peptidase_S15"/>
    <property type="match status" value="1"/>
</dbReference>
<dbReference type="InterPro" id="IPR029058">
    <property type="entry name" value="AB_hydrolase_fold"/>
</dbReference>
<dbReference type="Gene3D" id="3.40.50.1820">
    <property type="entry name" value="alpha/beta hydrolase"/>
    <property type="match status" value="1"/>
</dbReference>
<evidence type="ECO:0000313" key="4">
    <source>
        <dbReference type="EMBL" id="RZS45186.1"/>
    </source>
</evidence>
<dbReference type="EMBL" id="SGWQ01000001">
    <property type="protein sequence ID" value="RZS45186.1"/>
    <property type="molecule type" value="Genomic_DNA"/>
</dbReference>
<dbReference type="SUPFAM" id="SSF49785">
    <property type="entry name" value="Galactose-binding domain-like"/>
    <property type="match status" value="1"/>
</dbReference>
<dbReference type="PANTHER" id="PTHR43056">
    <property type="entry name" value="PEPTIDASE S9 PROLYL OLIGOPEPTIDASE"/>
    <property type="match status" value="1"/>
</dbReference>